<dbReference type="EMBL" id="CP000472">
    <property type="protein sequence ID" value="ACJ30277.1"/>
    <property type="molecule type" value="Genomic_DNA"/>
</dbReference>
<dbReference type="OrthoDB" id="9791807at2"/>
<name>B8CQE7_SHEPW</name>
<evidence type="ECO:0000256" key="3">
    <source>
        <dbReference type="ARBA" id="ARBA00022692"/>
    </source>
</evidence>
<dbReference type="RefSeq" id="WP_020913623.1">
    <property type="nucleotide sequence ID" value="NC_011566.1"/>
</dbReference>
<keyword evidence="3 6" id="KW-0812">Transmembrane</keyword>
<dbReference type="InterPro" id="IPR005226">
    <property type="entry name" value="UPF0014_fam"/>
</dbReference>
<dbReference type="KEGG" id="swp:swp_3586"/>
<dbReference type="PANTHER" id="PTHR30028">
    <property type="entry name" value="UPF0014 INNER MEMBRANE PROTEIN YBBM-RELATED"/>
    <property type="match status" value="1"/>
</dbReference>
<evidence type="ECO:0000256" key="2">
    <source>
        <dbReference type="ARBA" id="ARBA00005268"/>
    </source>
</evidence>
<dbReference type="PANTHER" id="PTHR30028:SF0">
    <property type="entry name" value="PROTEIN ALUMINUM SENSITIVE 3"/>
    <property type="match status" value="1"/>
</dbReference>
<protein>
    <submittedName>
        <fullName evidence="7">YbbM family integral membrane protei</fullName>
    </submittedName>
</protein>
<feature type="transmembrane region" description="Helical" evidence="6">
    <location>
        <begin position="61"/>
        <end position="79"/>
    </location>
</feature>
<proteinExistence type="inferred from homology"/>
<evidence type="ECO:0000313" key="7">
    <source>
        <dbReference type="EMBL" id="ACJ30277.1"/>
    </source>
</evidence>
<keyword evidence="5 6" id="KW-0472">Membrane</keyword>
<comment type="similarity">
    <text evidence="2">Belongs to the UPF0014 family.</text>
</comment>
<organism evidence="7 8">
    <name type="scientific">Shewanella piezotolerans (strain WP3 / JCM 13877)</name>
    <dbReference type="NCBI Taxonomy" id="225849"/>
    <lineage>
        <taxon>Bacteria</taxon>
        <taxon>Pseudomonadati</taxon>
        <taxon>Pseudomonadota</taxon>
        <taxon>Gammaproteobacteria</taxon>
        <taxon>Alteromonadales</taxon>
        <taxon>Shewanellaceae</taxon>
        <taxon>Shewanella</taxon>
    </lineage>
</organism>
<accession>B8CQE7</accession>
<feature type="transmembrane region" description="Helical" evidence="6">
    <location>
        <begin position="220"/>
        <end position="246"/>
    </location>
</feature>
<feature type="transmembrane region" description="Helical" evidence="6">
    <location>
        <begin position="88"/>
        <end position="111"/>
    </location>
</feature>
<evidence type="ECO:0000256" key="1">
    <source>
        <dbReference type="ARBA" id="ARBA00004141"/>
    </source>
</evidence>
<evidence type="ECO:0000256" key="5">
    <source>
        <dbReference type="ARBA" id="ARBA00023136"/>
    </source>
</evidence>
<feature type="transmembrane region" description="Helical" evidence="6">
    <location>
        <begin position="37"/>
        <end position="55"/>
    </location>
</feature>
<dbReference type="STRING" id="225849.swp_3586"/>
<feature type="transmembrane region" description="Helical" evidence="6">
    <location>
        <begin position="186"/>
        <end position="208"/>
    </location>
</feature>
<reference evidence="7 8" key="1">
    <citation type="journal article" date="2008" name="PLoS ONE">
        <title>Environmental adaptation: genomic analysis of the piezotolerant and psychrotolerant deep-sea iron reducing bacterium Shewanella piezotolerans WP3.</title>
        <authorList>
            <person name="Wang F."/>
            <person name="Wang J."/>
            <person name="Jian H."/>
            <person name="Zhang B."/>
            <person name="Li S."/>
            <person name="Wang F."/>
            <person name="Zeng X."/>
            <person name="Gao L."/>
            <person name="Bartlett D.H."/>
            <person name="Yu J."/>
            <person name="Hu S."/>
            <person name="Xiao X."/>
        </authorList>
    </citation>
    <scope>NUCLEOTIDE SEQUENCE [LARGE SCALE GENOMIC DNA]</scope>
    <source>
        <strain evidence="8">WP3 / JCM 13877</strain>
    </source>
</reference>
<dbReference type="GO" id="GO:0005886">
    <property type="term" value="C:plasma membrane"/>
    <property type="evidence" value="ECO:0007669"/>
    <property type="project" value="TreeGrafter"/>
</dbReference>
<evidence type="ECO:0000256" key="4">
    <source>
        <dbReference type="ARBA" id="ARBA00022989"/>
    </source>
</evidence>
<dbReference type="Proteomes" id="UP000000753">
    <property type="component" value="Chromosome"/>
</dbReference>
<dbReference type="AlphaFoldDB" id="B8CQE7"/>
<keyword evidence="4 6" id="KW-1133">Transmembrane helix</keyword>
<dbReference type="eggNOG" id="COG0390">
    <property type="taxonomic scope" value="Bacteria"/>
</dbReference>
<feature type="transmembrane region" description="Helical" evidence="6">
    <location>
        <begin position="123"/>
        <end position="143"/>
    </location>
</feature>
<sequence>MDISWWQLAGFMIILLIPFGISRYFELGLNRDMLHAIIRMLVQLILVGVYLQYLFELNSLTVNLLWLTLMLLIGASAIISKAKLSRRLLYLPVLIGLSLGLFPVLWLMIVYLLSPEPLYSAQYLIPTAGMLLGNCLSGNIVALQRLFGAFEDRKAEYEGALALGASSYQASLPFIRTAMQQSFAPILASMATTGLVTLPGMMTGQILGGVAPLIAIKYQIVILVAIFVTLTVSVSSSLLLSINTAVTVNGRVKRAP</sequence>
<evidence type="ECO:0000256" key="6">
    <source>
        <dbReference type="SAM" id="Phobius"/>
    </source>
</evidence>
<feature type="transmembrane region" description="Helical" evidence="6">
    <location>
        <begin position="6"/>
        <end position="25"/>
    </location>
</feature>
<dbReference type="Pfam" id="PF03649">
    <property type="entry name" value="UPF0014"/>
    <property type="match status" value="1"/>
</dbReference>
<dbReference type="HOGENOM" id="CLU_076147_1_1_6"/>
<evidence type="ECO:0000313" key="8">
    <source>
        <dbReference type="Proteomes" id="UP000000753"/>
    </source>
</evidence>
<keyword evidence="8" id="KW-1185">Reference proteome</keyword>
<gene>
    <name evidence="7" type="ordered locus">swp_3586</name>
</gene>
<comment type="subcellular location">
    <subcellularLocation>
        <location evidence="1">Membrane</location>
        <topology evidence="1">Multi-pass membrane protein</topology>
    </subcellularLocation>
</comment>